<evidence type="ECO:0000313" key="2">
    <source>
        <dbReference type="EMBL" id="MDR7275266.1"/>
    </source>
</evidence>
<keyword evidence="1" id="KW-0472">Membrane</keyword>
<keyword evidence="1" id="KW-0812">Transmembrane</keyword>
<sequence length="151" mass="16544">MASSKVTGWFASMPHLIGASAALIFGGAAMLGVLETMMRPHFRFWPLVVLAAYLLGSLVTGLLMWLTAARPRPPLWTYWVIDVPIWRLGGEPRRLLLMAAVTLGVVSLLYIPLFYLGWQHLEGWSGPASVIVAVASLVVAYVESRNRRGPG</sequence>
<feature type="transmembrane region" description="Helical" evidence="1">
    <location>
        <begin position="44"/>
        <end position="66"/>
    </location>
</feature>
<organism evidence="2 3">
    <name type="scientific">Catenuloplanes atrovinosus</name>
    <dbReference type="NCBI Taxonomy" id="137266"/>
    <lineage>
        <taxon>Bacteria</taxon>
        <taxon>Bacillati</taxon>
        <taxon>Actinomycetota</taxon>
        <taxon>Actinomycetes</taxon>
        <taxon>Micromonosporales</taxon>
        <taxon>Micromonosporaceae</taxon>
        <taxon>Catenuloplanes</taxon>
    </lineage>
</organism>
<dbReference type="EMBL" id="JAVDYB010000001">
    <property type="protein sequence ID" value="MDR7275266.1"/>
    <property type="molecule type" value="Genomic_DNA"/>
</dbReference>
<dbReference type="RefSeq" id="WP_310366031.1">
    <property type="nucleotide sequence ID" value="NZ_JAVDYB010000001.1"/>
</dbReference>
<gene>
    <name evidence="2" type="ORF">J2S41_002044</name>
</gene>
<proteinExistence type="predicted"/>
<comment type="caution">
    <text evidence="2">The sequence shown here is derived from an EMBL/GenBank/DDBJ whole genome shotgun (WGS) entry which is preliminary data.</text>
</comment>
<name>A0AAE3YMV8_9ACTN</name>
<evidence type="ECO:0000313" key="3">
    <source>
        <dbReference type="Proteomes" id="UP001183643"/>
    </source>
</evidence>
<accession>A0AAE3YMV8</accession>
<feature type="transmembrane region" description="Helical" evidence="1">
    <location>
        <begin position="95"/>
        <end position="118"/>
    </location>
</feature>
<keyword evidence="1" id="KW-1133">Transmembrane helix</keyword>
<protein>
    <submittedName>
        <fullName evidence="2">Uncharacterized protein</fullName>
    </submittedName>
</protein>
<evidence type="ECO:0000256" key="1">
    <source>
        <dbReference type="SAM" id="Phobius"/>
    </source>
</evidence>
<feature type="transmembrane region" description="Helical" evidence="1">
    <location>
        <begin position="12"/>
        <end position="32"/>
    </location>
</feature>
<dbReference type="AlphaFoldDB" id="A0AAE3YMV8"/>
<keyword evidence="3" id="KW-1185">Reference proteome</keyword>
<feature type="transmembrane region" description="Helical" evidence="1">
    <location>
        <begin position="124"/>
        <end position="142"/>
    </location>
</feature>
<dbReference type="Proteomes" id="UP001183643">
    <property type="component" value="Unassembled WGS sequence"/>
</dbReference>
<reference evidence="2" key="1">
    <citation type="submission" date="2023-07" db="EMBL/GenBank/DDBJ databases">
        <title>Sequencing the genomes of 1000 actinobacteria strains.</title>
        <authorList>
            <person name="Klenk H.-P."/>
        </authorList>
    </citation>
    <scope>NUCLEOTIDE SEQUENCE</scope>
    <source>
        <strain evidence="2">DSM 44707</strain>
    </source>
</reference>